<accession>A0ABS0XQ49</accession>
<reference evidence="3" key="1">
    <citation type="submission" date="2020-12" db="EMBL/GenBank/DDBJ databases">
        <title>Hymenobacter sp.</title>
        <authorList>
            <person name="Kim M.K."/>
        </authorList>
    </citation>
    <scope>NUCLEOTIDE SEQUENCE [LARGE SCALE GENOMIC DNA]</scope>
    <source>
        <strain evidence="3">BT553</strain>
    </source>
</reference>
<comment type="caution">
    <text evidence="2">The sequence shown here is derived from an EMBL/GenBank/DDBJ whole genome shotgun (WGS) entry which is preliminary data.</text>
</comment>
<evidence type="ECO:0000313" key="3">
    <source>
        <dbReference type="Proteomes" id="UP000640426"/>
    </source>
</evidence>
<dbReference type="EMBL" id="JAELXS010000004">
    <property type="protein sequence ID" value="MBJ6121880.1"/>
    <property type="molecule type" value="Genomic_DNA"/>
</dbReference>
<gene>
    <name evidence="2" type="ORF">JAO74_08760</name>
</gene>
<feature type="chain" id="PRO_5045873872" description="SH3-like domain-containing protein" evidence="1">
    <location>
        <begin position="17"/>
        <end position="166"/>
    </location>
</feature>
<dbReference type="Proteomes" id="UP000640426">
    <property type="component" value="Unassembled WGS sequence"/>
</dbReference>
<dbReference type="Pfam" id="PF06347">
    <property type="entry name" value="SH3_4"/>
    <property type="match status" value="2"/>
</dbReference>
<organism evidence="2 3">
    <name type="scientific">Sphingomonas mollis</name>
    <dbReference type="NCBI Taxonomy" id="2795726"/>
    <lineage>
        <taxon>Bacteria</taxon>
        <taxon>Pseudomonadati</taxon>
        <taxon>Pseudomonadota</taxon>
        <taxon>Alphaproteobacteria</taxon>
        <taxon>Sphingomonadales</taxon>
        <taxon>Sphingomonadaceae</taxon>
        <taxon>Sphingomonas</taxon>
    </lineage>
</organism>
<evidence type="ECO:0000313" key="2">
    <source>
        <dbReference type="EMBL" id="MBJ6121880.1"/>
    </source>
</evidence>
<keyword evidence="3" id="KW-1185">Reference proteome</keyword>
<keyword evidence="1" id="KW-0732">Signal</keyword>
<feature type="signal peptide" evidence="1">
    <location>
        <begin position="1"/>
        <end position="16"/>
    </location>
</feature>
<protein>
    <recommendedName>
        <fullName evidence="4">SH3-like domain-containing protein</fullName>
    </recommendedName>
</protein>
<evidence type="ECO:0000256" key="1">
    <source>
        <dbReference type="SAM" id="SignalP"/>
    </source>
</evidence>
<name>A0ABS0XQ49_9SPHN</name>
<dbReference type="RefSeq" id="WP_199037086.1">
    <property type="nucleotide sequence ID" value="NZ_JAELXS010000004.1"/>
</dbReference>
<sequence>MRIAGIALIITTAAMALTGPAASSSAQTAKQAPPYWRSIGPGRALTRTGPARTYPASWVYQRRDLPVRVVAVFKEWRKVQDPDGAEGWMLMNLLRSTRTAVVRGTEPAEMRERPEPGAPLAWRAAPGVVGRIDHCGNGWCRLDVEGKAGFVEVGDLWGVEPTEILP</sequence>
<proteinExistence type="predicted"/>
<dbReference type="InterPro" id="IPR010466">
    <property type="entry name" value="DUF1058"/>
</dbReference>
<evidence type="ECO:0008006" key="4">
    <source>
        <dbReference type="Google" id="ProtNLM"/>
    </source>
</evidence>